<keyword evidence="4" id="KW-0804">Transcription</keyword>
<feature type="domain" description="HTH lysR-type" evidence="5">
    <location>
        <begin position="9"/>
        <end position="62"/>
    </location>
</feature>
<dbReference type="CDD" id="cd08422">
    <property type="entry name" value="PBP2_CrgA_like"/>
    <property type="match status" value="1"/>
</dbReference>
<dbReference type="PROSITE" id="PS50931">
    <property type="entry name" value="HTH_LYSR"/>
    <property type="match status" value="1"/>
</dbReference>
<dbReference type="FunFam" id="3.40.190.290:FF:000001">
    <property type="entry name" value="Transcriptional regulator, LysR family"/>
    <property type="match status" value="1"/>
</dbReference>
<dbReference type="GO" id="GO:0043565">
    <property type="term" value="F:sequence-specific DNA binding"/>
    <property type="evidence" value="ECO:0007669"/>
    <property type="project" value="TreeGrafter"/>
</dbReference>
<evidence type="ECO:0000256" key="4">
    <source>
        <dbReference type="ARBA" id="ARBA00023163"/>
    </source>
</evidence>
<dbReference type="GO" id="GO:0006351">
    <property type="term" value="P:DNA-templated transcription"/>
    <property type="evidence" value="ECO:0007669"/>
    <property type="project" value="TreeGrafter"/>
</dbReference>
<evidence type="ECO:0000259" key="5">
    <source>
        <dbReference type="PROSITE" id="PS50931"/>
    </source>
</evidence>
<dbReference type="InterPro" id="IPR036388">
    <property type="entry name" value="WH-like_DNA-bd_sf"/>
</dbReference>
<dbReference type="InterPro" id="IPR058163">
    <property type="entry name" value="LysR-type_TF_proteobact-type"/>
</dbReference>
<evidence type="ECO:0000256" key="1">
    <source>
        <dbReference type="ARBA" id="ARBA00009437"/>
    </source>
</evidence>
<dbReference type="Gene3D" id="1.10.10.10">
    <property type="entry name" value="Winged helix-like DNA-binding domain superfamily/Winged helix DNA-binding domain"/>
    <property type="match status" value="1"/>
</dbReference>
<dbReference type="Pfam" id="PF03466">
    <property type="entry name" value="LysR_substrate"/>
    <property type="match status" value="1"/>
</dbReference>
<comment type="similarity">
    <text evidence="1">Belongs to the LysR transcriptional regulatory family.</text>
</comment>
<keyword evidence="2" id="KW-0805">Transcription regulation</keyword>
<dbReference type="SUPFAM" id="SSF53850">
    <property type="entry name" value="Periplasmic binding protein-like II"/>
    <property type="match status" value="1"/>
</dbReference>
<sequence length="303" mass="33944">MAMIDQTLDLTLFDRVVATGSMSAAARELGLSLAVVSKRLGLLEQRLGVRLLNRTTRKQALTEEGQVFHACCQRILAEISETERLMTRQAGTVGGVLRISAPRAFGRRHLAPLLVAFRERHPDLKVHLELSDLWVDLLAHGIDVAIRVGTLPDSSLVAQELAPNYRVLVASADYLARRGTPQEVGDLQQHDCILFGHAPHGDWRFVWQSETLRIQVRDTYVVDDGDTAHELALHGAGITQKSIWDVGDDIEAGRLVRVLPSLKIPASPLHAVYPHSRHLAPRTRAFVDFLRDRLRATWRWPQR</sequence>
<dbReference type="Pfam" id="PF00126">
    <property type="entry name" value="HTH_1"/>
    <property type="match status" value="1"/>
</dbReference>
<dbReference type="Proteomes" id="UP000364291">
    <property type="component" value="Unassembled WGS sequence"/>
</dbReference>
<dbReference type="AlphaFoldDB" id="A0A5E5P4Z2"/>
<evidence type="ECO:0000313" key="7">
    <source>
        <dbReference type="Proteomes" id="UP000364291"/>
    </source>
</evidence>
<dbReference type="GeneID" id="47015062"/>
<dbReference type="SUPFAM" id="SSF46785">
    <property type="entry name" value="Winged helix' DNA-binding domain"/>
    <property type="match status" value="1"/>
</dbReference>
<dbReference type="RefSeq" id="WP_042116259.1">
    <property type="nucleotide sequence ID" value="NZ_CABPSX010000004.1"/>
</dbReference>
<name>A0A5E5P4Z2_9BURK</name>
<organism evidence="6 7">
    <name type="scientific">Pandoraea apista</name>
    <dbReference type="NCBI Taxonomy" id="93218"/>
    <lineage>
        <taxon>Bacteria</taxon>
        <taxon>Pseudomonadati</taxon>
        <taxon>Pseudomonadota</taxon>
        <taxon>Betaproteobacteria</taxon>
        <taxon>Burkholderiales</taxon>
        <taxon>Burkholderiaceae</taxon>
        <taxon>Pandoraea</taxon>
    </lineage>
</organism>
<dbReference type="Gene3D" id="3.40.190.290">
    <property type="match status" value="1"/>
</dbReference>
<dbReference type="FunFam" id="1.10.10.10:FF:000001">
    <property type="entry name" value="LysR family transcriptional regulator"/>
    <property type="match status" value="1"/>
</dbReference>
<proteinExistence type="inferred from homology"/>
<gene>
    <name evidence="6" type="ORF">PAP18089_02377</name>
</gene>
<evidence type="ECO:0000256" key="3">
    <source>
        <dbReference type="ARBA" id="ARBA00023125"/>
    </source>
</evidence>
<evidence type="ECO:0000313" key="6">
    <source>
        <dbReference type="EMBL" id="VVG71400.1"/>
    </source>
</evidence>
<dbReference type="InterPro" id="IPR005119">
    <property type="entry name" value="LysR_subst-bd"/>
</dbReference>
<protein>
    <submittedName>
        <fullName evidence="6">LysR family transcriptional regulator</fullName>
    </submittedName>
</protein>
<accession>A0A5E5P4Z2</accession>
<dbReference type="InterPro" id="IPR036390">
    <property type="entry name" value="WH_DNA-bd_sf"/>
</dbReference>
<dbReference type="KEGG" id="papi:SG18_21710"/>
<reference evidence="6 7" key="1">
    <citation type="submission" date="2019-08" db="EMBL/GenBank/DDBJ databases">
        <authorList>
            <person name="Peeters C."/>
        </authorList>
    </citation>
    <scope>NUCLEOTIDE SEQUENCE [LARGE SCALE GENOMIC DNA]</scope>
    <source>
        <strain evidence="6 7">LMG 18089</strain>
    </source>
</reference>
<evidence type="ECO:0000256" key="2">
    <source>
        <dbReference type="ARBA" id="ARBA00023015"/>
    </source>
</evidence>
<dbReference type="GO" id="GO:0003700">
    <property type="term" value="F:DNA-binding transcription factor activity"/>
    <property type="evidence" value="ECO:0007669"/>
    <property type="project" value="InterPro"/>
</dbReference>
<dbReference type="InterPro" id="IPR000847">
    <property type="entry name" value="LysR_HTH_N"/>
</dbReference>
<dbReference type="PANTHER" id="PTHR30537">
    <property type="entry name" value="HTH-TYPE TRANSCRIPTIONAL REGULATOR"/>
    <property type="match status" value="1"/>
</dbReference>
<dbReference type="PANTHER" id="PTHR30537:SF5">
    <property type="entry name" value="HTH-TYPE TRANSCRIPTIONAL ACTIVATOR TTDR-RELATED"/>
    <property type="match status" value="1"/>
</dbReference>
<keyword evidence="3" id="KW-0238">DNA-binding</keyword>
<dbReference type="EMBL" id="CABPSX010000004">
    <property type="protein sequence ID" value="VVG71400.1"/>
    <property type="molecule type" value="Genomic_DNA"/>
</dbReference>